<feature type="compositionally biased region" description="Low complexity" evidence="1">
    <location>
        <begin position="33"/>
        <end position="54"/>
    </location>
</feature>
<evidence type="ECO:0000313" key="3">
    <source>
        <dbReference type="Proteomes" id="UP000236569"/>
    </source>
</evidence>
<dbReference type="AlphaFoldDB" id="A0A2I9CYS6"/>
<keyword evidence="3" id="KW-1185">Reference proteome</keyword>
<protein>
    <submittedName>
        <fullName evidence="2">Uncharacterized protein</fullName>
    </submittedName>
</protein>
<dbReference type="RefSeq" id="WP_103130638.1">
    <property type="nucleotide sequence ID" value="NZ_BFAG01000013.1"/>
</dbReference>
<sequence>MRRARVLGTLLVLILLICGGVIYLDQRGALGASSPGQTTATPATPSTSTPSDDPGYGELK</sequence>
<dbReference type="EMBL" id="BFAG01000013">
    <property type="protein sequence ID" value="GBF07319.1"/>
    <property type="molecule type" value="Genomic_DNA"/>
</dbReference>
<feature type="region of interest" description="Disordered" evidence="1">
    <location>
        <begin position="32"/>
        <end position="60"/>
    </location>
</feature>
<evidence type="ECO:0000256" key="1">
    <source>
        <dbReference type="SAM" id="MobiDB-lite"/>
    </source>
</evidence>
<reference evidence="3" key="1">
    <citation type="submission" date="2018-01" db="EMBL/GenBank/DDBJ databases">
        <title>Draft Genome Sequence of the Radioresistant Bacterium Deinococcus aerius TR0125, Isolated from the Higher Atmosphere above Japan.</title>
        <authorList>
            <person name="Satoh K."/>
            <person name="Arai H."/>
            <person name="Sanzen T."/>
            <person name="Kawaguchi Y."/>
            <person name="Hayashi H."/>
            <person name="Yokobori S."/>
            <person name="Yamagishi A."/>
            <person name="Oono Y."/>
            <person name="Narumi I."/>
        </authorList>
    </citation>
    <scope>NUCLEOTIDE SEQUENCE [LARGE SCALE GENOMIC DNA]</scope>
    <source>
        <strain evidence="3">TR0125</strain>
    </source>
</reference>
<organism evidence="2 3">
    <name type="scientific">Deinococcus aerius</name>
    <dbReference type="NCBI Taxonomy" id="200253"/>
    <lineage>
        <taxon>Bacteria</taxon>
        <taxon>Thermotogati</taxon>
        <taxon>Deinococcota</taxon>
        <taxon>Deinococci</taxon>
        <taxon>Deinococcales</taxon>
        <taxon>Deinococcaceae</taxon>
        <taxon>Deinococcus</taxon>
    </lineage>
</organism>
<proteinExistence type="predicted"/>
<evidence type="ECO:0000313" key="2">
    <source>
        <dbReference type="EMBL" id="GBF07319.1"/>
    </source>
</evidence>
<name>A0A2I9CYS6_9DEIO</name>
<dbReference type="Proteomes" id="UP000236569">
    <property type="component" value="Unassembled WGS sequence"/>
</dbReference>
<accession>A0A2I9CYS6</accession>
<gene>
    <name evidence="2" type="ORF">DAERI_130149</name>
</gene>
<comment type="caution">
    <text evidence="2">The sequence shown here is derived from an EMBL/GenBank/DDBJ whole genome shotgun (WGS) entry which is preliminary data.</text>
</comment>